<dbReference type="SUPFAM" id="SSF53850">
    <property type="entry name" value="Periplasmic binding protein-like II"/>
    <property type="match status" value="1"/>
</dbReference>
<dbReference type="AlphaFoldDB" id="A0A9X3INW7"/>
<comment type="caution">
    <text evidence="7">The sequence shown here is derived from an EMBL/GenBank/DDBJ whole genome shotgun (WGS) entry which is preliminary data.</text>
</comment>
<feature type="domain" description="Solute-binding protein family 5" evidence="6">
    <location>
        <begin position="87"/>
        <end position="425"/>
    </location>
</feature>
<dbReference type="GO" id="GO:0015833">
    <property type="term" value="P:peptide transport"/>
    <property type="evidence" value="ECO:0007669"/>
    <property type="project" value="TreeGrafter"/>
</dbReference>
<evidence type="ECO:0000256" key="2">
    <source>
        <dbReference type="ARBA" id="ARBA00005695"/>
    </source>
</evidence>
<gene>
    <name evidence="7" type="ORF">OSH07_22560</name>
</gene>
<dbReference type="InterPro" id="IPR039424">
    <property type="entry name" value="SBP_5"/>
</dbReference>
<evidence type="ECO:0000313" key="8">
    <source>
        <dbReference type="Proteomes" id="UP001144805"/>
    </source>
</evidence>
<dbReference type="PROSITE" id="PS51318">
    <property type="entry name" value="TAT"/>
    <property type="match status" value="1"/>
</dbReference>
<evidence type="ECO:0000313" key="7">
    <source>
        <dbReference type="EMBL" id="MCX5572001.1"/>
    </source>
</evidence>
<dbReference type="GO" id="GO:0030288">
    <property type="term" value="C:outer membrane-bounded periplasmic space"/>
    <property type="evidence" value="ECO:0007669"/>
    <property type="project" value="UniProtKB-ARBA"/>
</dbReference>
<dbReference type="InterPro" id="IPR030678">
    <property type="entry name" value="Peptide/Ni-bd"/>
</dbReference>
<evidence type="ECO:0000259" key="6">
    <source>
        <dbReference type="Pfam" id="PF00496"/>
    </source>
</evidence>
<comment type="subcellular location">
    <subcellularLocation>
        <location evidence="1">Periplasm</location>
    </subcellularLocation>
</comment>
<evidence type="ECO:0000256" key="3">
    <source>
        <dbReference type="ARBA" id="ARBA00022448"/>
    </source>
</evidence>
<name>A0A9X3INW7_9HYPH</name>
<dbReference type="PANTHER" id="PTHR30290:SF9">
    <property type="entry name" value="OLIGOPEPTIDE-BINDING PROTEIN APPA"/>
    <property type="match status" value="1"/>
</dbReference>
<dbReference type="GO" id="GO:0043190">
    <property type="term" value="C:ATP-binding cassette (ABC) transporter complex"/>
    <property type="evidence" value="ECO:0007669"/>
    <property type="project" value="InterPro"/>
</dbReference>
<comment type="similarity">
    <text evidence="2">Belongs to the bacterial solute-binding protein 5 family.</text>
</comment>
<dbReference type="CDD" id="cd00995">
    <property type="entry name" value="PBP2_NikA_DppA_OppA_like"/>
    <property type="match status" value="1"/>
</dbReference>
<protein>
    <submittedName>
        <fullName evidence="7">ABC transporter substrate-binding protein</fullName>
    </submittedName>
</protein>
<keyword evidence="3" id="KW-0813">Transport</keyword>
<dbReference type="Gene3D" id="3.10.105.10">
    <property type="entry name" value="Dipeptide-binding Protein, Domain 3"/>
    <property type="match status" value="1"/>
</dbReference>
<dbReference type="PANTHER" id="PTHR30290">
    <property type="entry name" value="PERIPLASMIC BINDING COMPONENT OF ABC TRANSPORTER"/>
    <property type="match status" value="1"/>
</dbReference>
<evidence type="ECO:0000256" key="5">
    <source>
        <dbReference type="SAM" id="SignalP"/>
    </source>
</evidence>
<dbReference type="Pfam" id="PF00496">
    <property type="entry name" value="SBP_bac_5"/>
    <property type="match status" value="1"/>
</dbReference>
<dbReference type="GO" id="GO:1904680">
    <property type="term" value="F:peptide transmembrane transporter activity"/>
    <property type="evidence" value="ECO:0007669"/>
    <property type="project" value="TreeGrafter"/>
</dbReference>
<feature type="signal peptide" evidence="5">
    <location>
        <begin position="1"/>
        <end position="35"/>
    </location>
</feature>
<evidence type="ECO:0000256" key="1">
    <source>
        <dbReference type="ARBA" id="ARBA00004418"/>
    </source>
</evidence>
<keyword evidence="4 5" id="KW-0732">Signal</keyword>
<proteinExistence type="inferred from homology"/>
<evidence type="ECO:0000256" key="4">
    <source>
        <dbReference type="ARBA" id="ARBA00022729"/>
    </source>
</evidence>
<reference evidence="7" key="1">
    <citation type="submission" date="2022-11" db="EMBL/GenBank/DDBJ databases">
        <title>Biodiversity and phylogenetic relationships of bacteria.</title>
        <authorList>
            <person name="Machado R.A.R."/>
            <person name="Bhat A."/>
            <person name="Loulou A."/>
            <person name="Kallel S."/>
        </authorList>
    </citation>
    <scope>NUCLEOTIDE SEQUENCE</scope>
    <source>
        <strain evidence="7">K-TC2</strain>
    </source>
</reference>
<dbReference type="PIRSF" id="PIRSF002741">
    <property type="entry name" value="MppA"/>
    <property type="match status" value="1"/>
</dbReference>
<sequence>MQGKLNSITKRLGLLTAAAAFFAGALGGLAPTAEAASPRAAENKMILVARQDPGTLDFVKSNLTAMRLWIPANVVEPLVYFNKDGSVEPGVAESWTISDDKLTYTFKIRDTTFSNGAPVTADDVVFSLNTMSKSPVVDYAAAYEAVKSIEKLDDHTVKVTLSRPSQNFWQGMGTISSLIQPEANAANIATNPIGTGPYKLANYTTNSAFEFTANPTYWGKKPAIENVTVRIITDGTAGLNALEAGEVDSLPVITIDLWEQLSKRELDKKYTLVTYPQVGEPTYAVLNQKLDKGLRETIAKTLDRQSYNDAFGAAWGAENTCTFALPNQVWYSPENAETCPFPYDMEGAMATIAEKGYASTPLEYASLSDVPDLSLPADIMVPAMQAAGFNVTRNAIDLARYSQLIFQGRPPQFDVTIMSGDANPVQFACPDPSKAGWSTYCSAEYTKALADADVALTQEDYVAKMKQAADILRKDAVIIPLIAKKGVGLFNPDLNGFEEPRVNVAIELNKLHW</sequence>
<dbReference type="InterPro" id="IPR006311">
    <property type="entry name" value="TAT_signal"/>
</dbReference>
<organism evidence="7 8">
    <name type="scientific">Kaistia nematophila</name>
    <dbReference type="NCBI Taxonomy" id="2994654"/>
    <lineage>
        <taxon>Bacteria</taxon>
        <taxon>Pseudomonadati</taxon>
        <taxon>Pseudomonadota</taxon>
        <taxon>Alphaproteobacteria</taxon>
        <taxon>Hyphomicrobiales</taxon>
        <taxon>Kaistiaceae</taxon>
        <taxon>Kaistia</taxon>
    </lineage>
</organism>
<dbReference type="Proteomes" id="UP001144805">
    <property type="component" value="Unassembled WGS sequence"/>
</dbReference>
<dbReference type="EMBL" id="JAPKNK010000013">
    <property type="protein sequence ID" value="MCX5572001.1"/>
    <property type="molecule type" value="Genomic_DNA"/>
</dbReference>
<keyword evidence="8" id="KW-1185">Reference proteome</keyword>
<dbReference type="InterPro" id="IPR000914">
    <property type="entry name" value="SBP_5_dom"/>
</dbReference>
<accession>A0A9X3INW7</accession>
<dbReference type="RefSeq" id="WP_266340959.1">
    <property type="nucleotide sequence ID" value="NZ_JAPKNK010000013.1"/>
</dbReference>
<feature type="chain" id="PRO_5040859719" evidence="5">
    <location>
        <begin position="36"/>
        <end position="513"/>
    </location>
</feature>
<dbReference type="Gene3D" id="3.40.190.10">
    <property type="entry name" value="Periplasmic binding protein-like II"/>
    <property type="match status" value="1"/>
</dbReference>